<dbReference type="OrthoDB" id="7848332at2759"/>
<accession>A0A1X7T4Q6</accession>
<evidence type="ECO:0000313" key="3">
    <source>
        <dbReference type="EnsemblMetazoa" id="Aqu2.1.09365_001"/>
    </source>
</evidence>
<evidence type="ECO:0000259" key="2">
    <source>
        <dbReference type="Pfam" id="PF22528"/>
    </source>
</evidence>
<keyword evidence="1" id="KW-0949">S-adenosyl-L-methionine</keyword>
<dbReference type="EnsemblMetazoa" id="Aqu2.1.09365_001">
    <property type="protein sequence ID" value="Aqu2.1.09365_001"/>
    <property type="gene ID" value="Aqu2.1.09365"/>
</dbReference>
<reference evidence="3" key="1">
    <citation type="submission" date="2017-05" db="UniProtKB">
        <authorList>
            <consortium name="EnsemblMetazoa"/>
        </authorList>
    </citation>
    <scope>IDENTIFICATION</scope>
</reference>
<name>A0A1X7T4Q6_AMPQE</name>
<dbReference type="STRING" id="400682.A0A1X7T4Q6"/>
<dbReference type="Gene3D" id="2.70.160.11">
    <property type="entry name" value="Hnrnp arginine n-methyltransferase1"/>
    <property type="match status" value="1"/>
</dbReference>
<dbReference type="AlphaFoldDB" id="A0A1X7T4Q6"/>
<dbReference type="InParanoid" id="A0A1X7T4Q6"/>
<sequence>AFPKGLVRYFDIGFEVPSYRVYFSTSPQDTPTHWHQTIFFLNEPIQVQTGGSGLRPGADLGLDSWVGLDDLDVVIYCVVVSVAIRTRIAQDHLISRYR</sequence>
<organism evidence="3">
    <name type="scientific">Amphimedon queenslandica</name>
    <name type="common">Sponge</name>
    <dbReference type="NCBI Taxonomy" id="400682"/>
    <lineage>
        <taxon>Eukaryota</taxon>
        <taxon>Metazoa</taxon>
        <taxon>Porifera</taxon>
        <taxon>Demospongiae</taxon>
        <taxon>Heteroscleromorpha</taxon>
        <taxon>Haplosclerida</taxon>
        <taxon>Niphatidae</taxon>
        <taxon>Amphimedon</taxon>
    </lineage>
</organism>
<evidence type="ECO:0000256" key="1">
    <source>
        <dbReference type="ARBA" id="ARBA00022691"/>
    </source>
</evidence>
<proteinExistence type="predicted"/>
<protein>
    <recommendedName>
        <fullName evidence="2">Protein arginine N-methyltransferase domain-containing protein</fullName>
    </recommendedName>
</protein>
<dbReference type="SUPFAM" id="SSF53335">
    <property type="entry name" value="S-adenosyl-L-methionine-dependent methyltransferases"/>
    <property type="match status" value="1"/>
</dbReference>
<dbReference type="InterPro" id="IPR055135">
    <property type="entry name" value="PRMT_dom"/>
</dbReference>
<feature type="domain" description="Protein arginine N-methyltransferase" evidence="2">
    <location>
        <begin position="4"/>
        <end position="50"/>
    </location>
</feature>
<dbReference type="Pfam" id="PF22528">
    <property type="entry name" value="PRMT_C"/>
    <property type="match status" value="1"/>
</dbReference>
<dbReference type="InterPro" id="IPR029063">
    <property type="entry name" value="SAM-dependent_MTases_sf"/>
</dbReference>